<keyword evidence="3 10" id="KW-0489">Methyltransferase</keyword>
<evidence type="ECO:0000256" key="3">
    <source>
        <dbReference type="ARBA" id="ARBA00022603"/>
    </source>
</evidence>
<dbReference type="Pfam" id="PF02384">
    <property type="entry name" value="N6_Mtase"/>
    <property type="match status" value="1"/>
</dbReference>
<feature type="coiled-coil region" evidence="8">
    <location>
        <begin position="330"/>
        <end position="397"/>
    </location>
</feature>
<dbReference type="InterPro" id="IPR003356">
    <property type="entry name" value="DNA_methylase_A-5"/>
</dbReference>
<dbReference type="PANTHER" id="PTHR42933:SF3">
    <property type="entry name" value="TYPE I RESTRICTION ENZYME MJAVIII METHYLASE SUBUNIT"/>
    <property type="match status" value="1"/>
</dbReference>
<keyword evidence="8" id="KW-0175">Coiled coil</keyword>
<dbReference type="InterPro" id="IPR051537">
    <property type="entry name" value="DNA_Adenine_Mtase"/>
</dbReference>
<gene>
    <name evidence="10" type="ORF">SAMN05920897_1383</name>
</gene>
<dbReference type="EMBL" id="FTMS01000038">
    <property type="protein sequence ID" value="SIR09260.1"/>
    <property type="molecule type" value="Genomic_DNA"/>
</dbReference>
<dbReference type="STRING" id="159291.SAMN05920897_1383"/>
<proteinExistence type="inferred from homology"/>
<name>A0A1N6Y3W0_9SPIO</name>
<comment type="catalytic activity">
    <reaction evidence="7">
        <text>a 2'-deoxyadenosine in DNA + S-adenosyl-L-methionine = an N(6)-methyl-2'-deoxyadenosine in DNA + S-adenosyl-L-homocysteine + H(+)</text>
        <dbReference type="Rhea" id="RHEA:15197"/>
        <dbReference type="Rhea" id="RHEA-COMP:12418"/>
        <dbReference type="Rhea" id="RHEA-COMP:12419"/>
        <dbReference type="ChEBI" id="CHEBI:15378"/>
        <dbReference type="ChEBI" id="CHEBI:57856"/>
        <dbReference type="ChEBI" id="CHEBI:59789"/>
        <dbReference type="ChEBI" id="CHEBI:90615"/>
        <dbReference type="ChEBI" id="CHEBI:90616"/>
        <dbReference type="EC" id="2.1.1.72"/>
    </reaction>
</comment>
<feature type="domain" description="DNA methylase adenine-specific" evidence="9">
    <location>
        <begin position="1"/>
        <end position="157"/>
    </location>
</feature>
<keyword evidence="11" id="KW-1185">Reference proteome</keyword>
<keyword evidence="4" id="KW-0808">Transferase</keyword>
<evidence type="ECO:0000313" key="10">
    <source>
        <dbReference type="EMBL" id="SIR09260.1"/>
    </source>
</evidence>
<reference evidence="11" key="1">
    <citation type="submission" date="2017-01" db="EMBL/GenBank/DDBJ databases">
        <authorList>
            <person name="Varghese N."/>
            <person name="Submissions S."/>
        </authorList>
    </citation>
    <scope>NUCLEOTIDE SEQUENCE [LARGE SCALE GENOMIC DNA]</scope>
    <source>
        <strain evidence="11">ASpG1</strain>
    </source>
</reference>
<evidence type="ECO:0000256" key="7">
    <source>
        <dbReference type="ARBA" id="ARBA00047942"/>
    </source>
</evidence>
<dbReference type="GO" id="GO:0008170">
    <property type="term" value="F:N-methyltransferase activity"/>
    <property type="evidence" value="ECO:0007669"/>
    <property type="project" value="InterPro"/>
</dbReference>
<dbReference type="GO" id="GO:0032259">
    <property type="term" value="P:methylation"/>
    <property type="evidence" value="ECO:0007669"/>
    <property type="project" value="UniProtKB-KW"/>
</dbReference>
<evidence type="ECO:0000256" key="6">
    <source>
        <dbReference type="ARBA" id="ARBA00022747"/>
    </source>
</evidence>
<keyword evidence="6" id="KW-0680">Restriction system</keyword>
<dbReference type="GO" id="GO:0009307">
    <property type="term" value="P:DNA restriction-modification system"/>
    <property type="evidence" value="ECO:0007669"/>
    <property type="project" value="UniProtKB-KW"/>
</dbReference>
<feature type="coiled-coil region" evidence="8">
    <location>
        <begin position="472"/>
        <end position="506"/>
    </location>
</feature>
<accession>A0A1N6Y3W0</accession>
<evidence type="ECO:0000256" key="2">
    <source>
        <dbReference type="ARBA" id="ARBA00011900"/>
    </source>
</evidence>
<dbReference type="InterPro" id="IPR029063">
    <property type="entry name" value="SAM-dependent_MTases_sf"/>
</dbReference>
<dbReference type="RefSeq" id="WP_200796847.1">
    <property type="nucleotide sequence ID" value="NZ_FTMS01000038.1"/>
</dbReference>
<evidence type="ECO:0000256" key="1">
    <source>
        <dbReference type="ARBA" id="ARBA00006594"/>
    </source>
</evidence>
<dbReference type="PANTHER" id="PTHR42933">
    <property type="entry name" value="SLR6095 PROTEIN"/>
    <property type="match status" value="1"/>
</dbReference>
<evidence type="ECO:0000259" key="9">
    <source>
        <dbReference type="Pfam" id="PF02384"/>
    </source>
</evidence>
<evidence type="ECO:0000313" key="11">
    <source>
        <dbReference type="Proteomes" id="UP000186400"/>
    </source>
</evidence>
<dbReference type="AlphaFoldDB" id="A0A1N6Y3W0"/>
<dbReference type="Gene3D" id="3.40.50.150">
    <property type="entry name" value="Vaccinia Virus protein VP39"/>
    <property type="match status" value="1"/>
</dbReference>
<dbReference type="SUPFAM" id="SSF53335">
    <property type="entry name" value="S-adenosyl-L-methionine-dependent methyltransferases"/>
    <property type="match status" value="1"/>
</dbReference>
<dbReference type="GO" id="GO:0009007">
    <property type="term" value="F:site-specific DNA-methyltransferase (adenine-specific) activity"/>
    <property type="evidence" value="ECO:0007669"/>
    <property type="project" value="UniProtKB-EC"/>
</dbReference>
<dbReference type="GO" id="GO:0003677">
    <property type="term" value="F:DNA binding"/>
    <property type="evidence" value="ECO:0007669"/>
    <property type="project" value="InterPro"/>
</dbReference>
<dbReference type="Proteomes" id="UP000186400">
    <property type="component" value="Unassembled WGS sequence"/>
</dbReference>
<dbReference type="EC" id="2.1.1.72" evidence="2"/>
<comment type="similarity">
    <text evidence="1">Belongs to the N(4)/N(6)-methyltransferase family.</text>
</comment>
<evidence type="ECO:0000256" key="4">
    <source>
        <dbReference type="ARBA" id="ARBA00022679"/>
    </source>
</evidence>
<organism evidence="10 11">
    <name type="scientific">Alkalispirochaeta americana</name>
    <dbReference type="NCBI Taxonomy" id="159291"/>
    <lineage>
        <taxon>Bacteria</taxon>
        <taxon>Pseudomonadati</taxon>
        <taxon>Spirochaetota</taxon>
        <taxon>Spirochaetia</taxon>
        <taxon>Spirochaetales</taxon>
        <taxon>Spirochaetaceae</taxon>
        <taxon>Alkalispirochaeta</taxon>
    </lineage>
</organism>
<evidence type="ECO:0000256" key="8">
    <source>
        <dbReference type="SAM" id="Coils"/>
    </source>
</evidence>
<protein>
    <recommendedName>
        <fullName evidence="2">site-specific DNA-methyltransferase (adenine-specific)</fullName>
        <ecNumber evidence="2">2.1.1.72</ecNumber>
    </recommendedName>
</protein>
<keyword evidence="5" id="KW-0949">S-adenosyl-L-methionine</keyword>
<sequence>MFVQHMLAVLKSDGRLATVMPHGVMFRGGEEAEARKYFMDHGYLEAIIGLPASLFYGTGIPACILVLNKKDANKRKNGHVLFINADRGYREGSARNYLRPEDIDKIVHTYHTGKDVPEATFSIIDDDTKQPMYACRVPVSEIIAEEYNCNIRRYVDNAPPPEPQDVRAHLHGGIPKKEVDCLTHFWNNYKDLKEDCFSEKDNDYYQFSGKLDNRRSISEFINKHPGLQKRHEQFITSLSKWWNKNHPVVEALAHDPDNQHESAGNVFLMRRTLIQSIEKLLSNQNILSFSQVRGAFANYVDELKADFKSIAASGWGPELIPDEEILQSQFPQVLEEMEKYQSRIEELQSLFTTADDEDFEDDEDTGVLPSSEVKDKKDSLKELNAAWKHELKTLKALVADLFAEIKAAGKLPGGEKKGFYCTEGFAQNNPVFENGKKICELAGRVNHSTDYTEKIETTIENGITVYKQTQYIEKALSRHKALEDELKELKKNIKAIENKRDELVESPRKKISTDEARQVILKRLKSMLLGTYTRYLQDDKRACIKVVENLWDKYAVTAKEIEAERDKASSQLHEFLMELGYE</sequence>
<evidence type="ECO:0000256" key="5">
    <source>
        <dbReference type="ARBA" id="ARBA00022691"/>
    </source>
</evidence>